<proteinExistence type="predicted"/>
<dbReference type="RefSeq" id="WP_126605888.1">
    <property type="nucleotide sequence ID" value="NZ_AP025146.1"/>
</dbReference>
<evidence type="ECO:0000313" key="1">
    <source>
        <dbReference type="EMBL" id="GLQ71216.1"/>
    </source>
</evidence>
<dbReference type="Proteomes" id="UP001156690">
    <property type="component" value="Unassembled WGS sequence"/>
</dbReference>
<gene>
    <name evidence="1" type="ORF">GCM10007932_05760</name>
</gene>
<name>A0AAV5NKN6_9VIBR</name>
<dbReference type="AlphaFoldDB" id="A0AAV5NKN6"/>
<comment type="caution">
    <text evidence="1">The sequence shown here is derived from an EMBL/GenBank/DDBJ whole genome shotgun (WGS) entry which is preliminary data.</text>
</comment>
<evidence type="ECO:0000313" key="2">
    <source>
        <dbReference type="Proteomes" id="UP001156690"/>
    </source>
</evidence>
<accession>A0AAV5NKN6</accession>
<keyword evidence="2" id="KW-1185">Reference proteome</keyword>
<dbReference type="EMBL" id="BSNX01000003">
    <property type="protein sequence ID" value="GLQ71216.1"/>
    <property type="molecule type" value="Genomic_DNA"/>
</dbReference>
<protein>
    <submittedName>
        <fullName evidence="1">Uncharacterized protein</fullName>
    </submittedName>
</protein>
<organism evidence="1 2">
    <name type="scientific">Vibrio penaeicida</name>
    <dbReference type="NCBI Taxonomy" id="104609"/>
    <lineage>
        <taxon>Bacteria</taxon>
        <taxon>Pseudomonadati</taxon>
        <taxon>Pseudomonadota</taxon>
        <taxon>Gammaproteobacteria</taxon>
        <taxon>Vibrionales</taxon>
        <taxon>Vibrionaceae</taxon>
        <taxon>Vibrio</taxon>
    </lineage>
</organism>
<sequence length="243" mass="28113">MTNQAKRELFTKREGLNLIESIGGLFPNWNLCDQINLYPLLTKSQLVNYTSVVNKHEAISFQLPARFISEQGVERDVSLLVHFYKFDISTSRYLVNLSYTNPFNNTEVSVSKYQYVLQTLPQLIPDMLSDLEEKIGKKIELSTISRDIRADHLTALRIYSKRLIIYRVGDKNLDILGNVKANSALSLHEILEKVEEVKCTLVEKYKGDKLHSKHAIEYITKELTPFLEEIDLNQFNFPFIPQD</sequence>
<reference evidence="2" key="1">
    <citation type="journal article" date="2019" name="Int. J. Syst. Evol. Microbiol.">
        <title>The Global Catalogue of Microorganisms (GCM) 10K type strain sequencing project: providing services to taxonomists for standard genome sequencing and annotation.</title>
        <authorList>
            <consortium name="The Broad Institute Genomics Platform"/>
            <consortium name="The Broad Institute Genome Sequencing Center for Infectious Disease"/>
            <person name="Wu L."/>
            <person name="Ma J."/>
        </authorList>
    </citation>
    <scope>NUCLEOTIDE SEQUENCE [LARGE SCALE GENOMIC DNA]</scope>
    <source>
        <strain evidence="2">NBRC 15640</strain>
    </source>
</reference>